<protein>
    <submittedName>
        <fullName evidence="1">Uncharacterized protein</fullName>
    </submittedName>
</protein>
<sequence length="207" mass="22912">MEYRQAGVNKSVSEISSFTAIGRIQISDTEKTVISVSSGAALLCASKEGCINVEDIVKSAMADYMEGGGDDAADEFYLEASGTKSIPILDNKLISKDETNDNELDVEAIVQSAVEAYMECDDADEDFVTPFAKKSEPKLGKELVVYTNEQLHDNQQKLKMNIRPKADLRCSNALRSPFLERAVTVSCKLTPDERVMYYWLLTMDLAK</sequence>
<name>A0A8X8WYL5_SALSN</name>
<gene>
    <name evidence="1" type="ORF">SASPL_135683</name>
</gene>
<reference evidence="1" key="1">
    <citation type="submission" date="2018-01" db="EMBL/GenBank/DDBJ databases">
        <authorList>
            <person name="Mao J.F."/>
        </authorList>
    </citation>
    <scope>NUCLEOTIDE SEQUENCE</scope>
    <source>
        <strain evidence="1">Huo1</strain>
        <tissue evidence="1">Leaf</tissue>
    </source>
</reference>
<evidence type="ECO:0000313" key="2">
    <source>
        <dbReference type="Proteomes" id="UP000298416"/>
    </source>
</evidence>
<keyword evidence="2" id="KW-1185">Reference proteome</keyword>
<proteinExistence type="predicted"/>
<organism evidence="1">
    <name type="scientific">Salvia splendens</name>
    <name type="common">Scarlet sage</name>
    <dbReference type="NCBI Taxonomy" id="180675"/>
    <lineage>
        <taxon>Eukaryota</taxon>
        <taxon>Viridiplantae</taxon>
        <taxon>Streptophyta</taxon>
        <taxon>Embryophyta</taxon>
        <taxon>Tracheophyta</taxon>
        <taxon>Spermatophyta</taxon>
        <taxon>Magnoliopsida</taxon>
        <taxon>eudicotyledons</taxon>
        <taxon>Gunneridae</taxon>
        <taxon>Pentapetalae</taxon>
        <taxon>asterids</taxon>
        <taxon>lamiids</taxon>
        <taxon>Lamiales</taxon>
        <taxon>Lamiaceae</taxon>
        <taxon>Nepetoideae</taxon>
        <taxon>Mentheae</taxon>
        <taxon>Salviinae</taxon>
        <taxon>Salvia</taxon>
        <taxon>Salvia subgen. Calosphace</taxon>
        <taxon>core Calosphace</taxon>
    </lineage>
</organism>
<reference evidence="1" key="2">
    <citation type="submission" date="2020-08" db="EMBL/GenBank/DDBJ databases">
        <title>Plant Genome Project.</title>
        <authorList>
            <person name="Zhang R.-G."/>
        </authorList>
    </citation>
    <scope>NUCLEOTIDE SEQUENCE</scope>
    <source>
        <strain evidence="1">Huo1</strain>
        <tissue evidence="1">Leaf</tissue>
    </source>
</reference>
<comment type="caution">
    <text evidence="1">The sequence shown here is derived from an EMBL/GenBank/DDBJ whole genome shotgun (WGS) entry which is preliminary data.</text>
</comment>
<dbReference type="AlphaFoldDB" id="A0A8X8WYL5"/>
<dbReference type="EMBL" id="PNBA02000013">
    <property type="protein sequence ID" value="KAG6403461.1"/>
    <property type="molecule type" value="Genomic_DNA"/>
</dbReference>
<accession>A0A8X8WYL5</accession>
<evidence type="ECO:0000313" key="1">
    <source>
        <dbReference type="EMBL" id="KAG6403461.1"/>
    </source>
</evidence>
<dbReference type="Proteomes" id="UP000298416">
    <property type="component" value="Unassembled WGS sequence"/>
</dbReference>